<keyword evidence="2" id="KW-1185">Reference proteome</keyword>
<gene>
    <name evidence="1" type="ORF">T10_4107</name>
</gene>
<dbReference type="AlphaFoldDB" id="A0A0V1MNN6"/>
<comment type="caution">
    <text evidence="1">The sequence shown here is derived from an EMBL/GenBank/DDBJ whole genome shotgun (WGS) entry which is preliminary data.</text>
</comment>
<organism evidence="1 2">
    <name type="scientific">Trichinella papuae</name>
    <dbReference type="NCBI Taxonomy" id="268474"/>
    <lineage>
        <taxon>Eukaryota</taxon>
        <taxon>Metazoa</taxon>
        <taxon>Ecdysozoa</taxon>
        <taxon>Nematoda</taxon>
        <taxon>Enoplea</taxon>
        <taxon>Dorylaimia</taxon>
        <taxon>Trichinellida</taxon>
        <taxon>Trichinellidae</taxon>
        <taxon>Trichinella</taxon>
    </lineage>
</organism>
<reference evidence="1 2" key="1">
    <citation type="submission" date="2015-01" db="EMBL/GenBank/DDBJ databases">
        <title>Evolution of Trichinella species and genotypes.</title>
        <authorList>
            <person name="Korhonen P.K."/>
            <person name="Edoardo P."/>
            <person name="Giuseppe L.R."/>
            <person name="Gasser R.B."/>
        </authorList>
    </citation>
    <scope>NUCLEOTIDE SEQUENCE [LARGE SCALE GENOMIC DNA]</scope>
    <source>
        <strain evidence="1">ISS1980</strain>
    </source>
</reference>
<accession>A0A0V1MNN6</accession>
<name>A0A0V1MNN6_9BILA</name>
<protein>
    <submittedName>
        <fullName evidence="1">Uncharacterized protein</fullName>
    </submittedName>
</protein>
<sequence length="65" mass="7314">MANDHFLTLPCIVAMNVYLRTYRLQTCRQLDGLLDLLSNSHIHRASMMSMLSDIIGPSVSGFCQL</sequence>
<dbReference type="Proteomes" id="UP000054843">
    <property type="component" value="Unassembled WGS sequence"/>
</dbReference>
<proteinExistence type="predicted"/>
<dbReference type="EMBL" id="JYDO01000066">
    <property type="protein sequence ID" value="KRZ73250.1"/>
    <property type="molecule type" value="Genomic_DNA"/>
</dbReference>
<evidence type="ECO:0000313" key="2">
    <source>
        <dbReference type="Proteomes" id="UP000054843"/>
    </source>
</evidence>
<evidence type="ECO:0000313" key="1">
    <source>
        <dbReference type="EMBL" id="KRZ73250.1"/>
    </source>
</evidence>